<dbReference type="RefSeq" id="WP_118326001.1">
    <property type="nucleotide sequence ID" value="NZ_QRYH01000044.1"/>
</dbReference>
<evidence type="ECO:0000313" key="1">
    <source>
        <dbReference type="EMBL" id="RGU88657.1"/>
    </source>
</evidence>
<protein>
    <recommendedName>
        <fullName evidence="3">Peptide maturation system acyl carrier-related protein</fullName>
    </recommendedName>
</protein>
<dbReference type="Proteomes" id="UP000265489">
    <property type="component" value="Unassembled WGS sequence"/>
</dbReference>
<organism evidence="1 2">
    <name type="scientific">Holdemanella biformis</name>
    <dbReference type="NCBI Taxonomy" id="1735"/>
    <lineage>
        <taxon>Bacteria</taxon>
        <taxon>Bacillati</taxon>
        <taxon>Bacillota</taxon>
        <taxon>Erysipelotrichia</taxon>
        <taxon>Erysipelotrichales</taxon>
        <taxon>Erysipelotrichaceae</taxon>
        <taxon>Holdemanella</taxon>
    </lineage>
</organism>
<name>A0A395W8R3_9FIRM</name>
<evidence type="ECO:0008006" key="3">
    <source>
        <dbReference type="Google" id="ProtNLM"/>
    </source>
</evidence>
<reference evidence="1 2" key="1">
    <citation type="submission" date="2018-08" db="EMBL/GenBank/DDBJ databases">
        <title>A genome reference for cultivated species of the human gut microbiota.</title>
        <authorList>
            <person name="Zou Y."/>
            <person name="Xue W."/>
            <person name="Luo G."/>
        </authorList>
    </citation>
    <scope>NUCLEOTIDE SEQUENCE [LARGE SCALE GENOMIC DNA]</scope>
    <source>
        <strain evidence="1 2">AF15-20</strain>
    </source>
</reference>
<comment type="caution">
    <text evidence="1">The sequence shown here is derived from an EMBL/GenBank/DDBJ whole genome shotgun (WGS) entry which is preliminary data.</text>
</comment>
<dbReference type="GeneID" id="66580793"/>
<proteinExistence type="predicted"/>
<evidence type="ECO:0000313" key="2">
    <source>
        <dbReference type="Proteomes" id="UP000265489"/>
    </source>
</evidence>
<dbReference type="AlphaFoldDB" id="A0A395W8R3"/>
<accession>A0A395W8R3</accession>
<gene>
    <name evidence="1" type="ORF">DWW32_12765</name>
</gene>
<dbReference type="EMBL" id="QRYQ01000043">
    <property type="protein sequence ID" value="RGU88657.1"/>
    <property type="molecule type" value="Genomic_DNA"/>
</dbReference>
<sequence length="93" mass="11071">MIDNLQIYSKVKGLIKAYYGIEENIIDNNYKVSLFLKPFEFSPIELVKLYILIKQSFNMDFIEEDFLNYNFLSIDSIVVMIKRKLDEKDEKCS</sequence>